<dbReference type="PANTHER" id="PTHR43065:SF10">
    <property type="entry name" value="PEROXIDE STRESS-ACTIVATED HISTIDINE KINASE MAK3"/>
    <property type="match status" value="1"/>
</dbReference>
<dbReference type="SMART" id="SM00388">
    <property type="entry name" value="HisKA"/>
    <property type="match status" value="1"/>
</dbReference>
<keyword evidence="6" id="KW-0418">Kinase</keyword>
<evidence type="ECO:0000256" key="8">
    <source>
        <dbReference type="ARBA" id="ARBA00023012"/>
    </source>
</evidence>
<dbReference type="SUPFAM" id="SSF55785">
    <property type="entry name" value="PYP-like sensor domain (PAS domain)"/>
    <property type="match status" value="1"/>
</dbReference>
<feature type="signal peptide" evidence="12">
    <location>
        <begin position="1"/>
        <end position="22"/>
    </location>
</feature>
<sequence length="661" mass="75835">MKKILVFAICLFLALIGTMVQAEEKSSLVVGYDPNFPPVHFNQDGEPVGFAVDIMNEIALRMGTEIKYILVPQKEAIEKLQNKQIDILLSAYFNEKHAEVMEFSESILGTSIGLLVHEENNEIEGLAQLTNAVTALESDTLEYEFLRNIRGIKYHVASNQVTALELLFNGRANAFVGNVITAQYILEQTGMQDDYKIVGNYLLPIEYTMAVQKENYSLLSQLNRAIHDIKRDGTYSALYAKWFESENELADRLWMIIQIIGSLLFFVVILFFIGIRWNRKLQKEVAKKTNVLNQMNVKLQEKIEQTKNSDEFQKQILNSSPRGIATVNQEGIITSFNTKAVEISGEIGQIIGLHYEQVLLLQKLLEDRFTKVFQTKNLFLGEETVWERDEQRTYYLRYYVYPLYDFEKRLNGLIVTFEDITEERKLRLQIFEQEKNQALSRVVAGIAHEIRNPLTSIKTFAELIPRKYNNERFQKEISTYVPQEIERINQLIEGLIDYAKPKQLNKESIDVSLIMKECTILFERTALNKGISLVCETEEDLWIEADSNQLKQVIINLIINSLDAMSTRDETEDWFLNLTAYSKEESIVMKVSDKGTGMTEAEQLQALEPFYTTKEKGTGLGLAIANQYVHENKGKLEMDSRKGKGTTISLTFSKKGLRVSL</sequence>
<dbReference type="PROSITE" id="PS50109">
    <property type="entry name" value="HIS_KIN"/>
    <property type="match status" value="1"/>
</dbReference>
<proteinExistence type="predicted"/>
<protein>
    <recommendedName>
        <fullName evidence="2">histidine kinase</fullName>
        <ecNumber evidence="2">2.7.13.3</ecNumber>
    </recommendedName>
</protein>
<organism evidence="14 15">
    <name type="scientific">Halalkalibacter kiskunsagensis</name>
    <dbReference type="NCBI Taxonomy" id="1548599"/>
    <lineage>
        <taxon>Bacteria</taxon>
        <taxon>Bacillati</taxon>
        <taxon>Bacillota</taxon>
        <taxon>Bacilli</taxon>
        <taxon>Bacillales</taxon>
        <taxon>Bacillaceae</taxon>
        <taxon>Halalkalibacter</taxon>
    </lineage>
</organism>
<feature type="chain" id="PRO_5045651774" description="histidine kinase" evidence="12">
    <location>
        <begin position="23"/>
        <end position="661"/>
    </location>
</feature>
<keyword evidence="8" id="KW-0902">Two-component regulatory system</keyword>
<dbReference type="RefSeq" id="WP_335962386.1">
    <property type="nucleotide sequence ID" value="NZ_JAXBLX010000028.1"/>
</dbReference>
<evidence type="ECO:0000256" key="3">
    <source>
        <dbReference type="ARBA" id="ARBA00022553"/>
    </source>
</evidence>
<dbReference type="InterPro" id="IPR000014">
    <property type="entry name" value="PAS"/>
</dbReference>
<dbReference type="InterPro" id="IPR005467">
    <property type="entry name" value="His_kinase_dom"/>
</dbReference>
<dbReference type="Pfam" id="PF13426">
    <property type="entry name" value="PAS_9"/>
    <property type="match status" value="1"/>
</dbReference>
<evidence type="ECO:0000256" key="2">
    <source>
        <dbReference type="ARBA" id="ARBA00012438"/>
    </source>
</evidence>
<evidence type="ECO:0000256" key="4">
    <source>
        <dbReference type="ARBA" id="ARBA00022679"/>
    </source>
</evidence>
<dbReference type="PANTHER" id="PTHR43065">
    <property type="entry name" value="SENSOR HISTIDINE KINASE"/>
    <property type="match status" value="1"/>
</dbReference>
<dbReference type="EMBL" id="JBHLUX010000031">
    <property type="protein sequence ID" value="MFC0471317.1"/>
    <property type="molecule type" value="Genomic_DNA"/>
</dbReference>
<dbReference type="SUPFAM" id="SSF55874">
    <property type="entry name" value="ATPase domain of HSP90 chaperone/DNA topoisomerase II/histidine kinase"/>
    <property type="match status" value="1"/>
</dbReference>
<keyword evidence="5" id="KW-0547">Nucleotide-binding</keyword>
<keyword evidence="11" id="KW-0812">Transmembrane</keyword>
<dbReference type="InterPro" id="IPR003661">
    <property type="entry name" value="HisK_dim/P_dom"/>
</dbReference>
<evidence type="ECO:0000256" key="12">
    <source>
        <dbReference type="SAM" id="SignalP"/>
    </source>
</evidence>
<dbReference type="InterPro" id="IPR035965">
    <property type="entry name" value="PAS-like_dom_sf"/>
</dbReference>
<keyword evidence="3" id="KW-0597">Phosphoprotein</keyword>
<keyword evidence="15" id="KW-1185">Reference proteome</keyword>
<feature type="domain" description="Histidine kinase" evidence="13">
    <location>
        <begin position="445"/>
        <end position="656"/>
    </location>
</feature>
<dbReference type="Gene3D" id="3.30.450.20">
    <property type="entry name" value="PAS domain"/>
    <property type="match status" value="1"/>
</dbReference>
<evidence type="ECO:0000259" key="13">
    <source>
        <dbReference type="PROSITE" id="PS50109"/>
    </source>
</evidence>
<dbReference type="InterPro" id="IPR003594">
    <property type="entry name" value="HATPase_dom"/>
</dbReference>
<dbReference type="CDD" id="cd13704">
    <property type="entry name" value="PBP2_HisK"/>
    <property type="match status" value="1"/>
</dbReference>
<evidence type="ECO:0000256" key="10">
    <source>
        <dbReference type="ARBA" id="ARBA00023288"/>
    </source>
</evidence>
<keyword evidence="7" id="KW-0067">ATP-binding</keyword>
<dbReference type="Gene3D" id="3.30.565.10">
    <property type="entry name" value="Histidine kinase-like ATPase, C-terminal domain"/>
    <property type="match status" value="1"/>
</dbReference>
<evidence type="ECO:0000256" key="9">
    <source>
        <dbReference type="ARBA" id="ARBA00023139"/>
    </source>
</evidence>
<evidence type="ECO:0000256" key="11">
    <source>
        <dbReference type="SAM" id="Phobius"/>
    </source>
</evidence>
<dbReference type="SMART" id="SM00387">
    <property type="entry name" value="HATPase_c"/>
    <property type="match status" value="1"/>
</dbReference>
<feature type="transmembrane region" description="Helical" evidence="11">
    <location>
        <begin position="253"/>
        <end position="273"/>
    </location>
</feature>
<evidence type="ECO:0000256" key="6">
    <source>
        <dbReference type="ARBA" id="ARBA00022777"/>
    </source>
</evidence>
<dbReference type="Pfam" id="PF00497">
    <property type="entry name" value="SBP_bac_3"/>
    <property type="match status" value="1"/>
</dbReference>
<gene>
    <name evidence="14" type="ORF">ACFFHM_12670</name>
</gene>
<keyword evidence="11" id="KW-0472">Membrane</keyword>
<dbReference type="Gene3D" id="3.40.190.10">
    <property type="entry name" value="Periplasmic binding protein-like II"/>
    <property type="match status" value="2"/>
</dbReference>
<dbReference type="CDD" id="cd00082">
    <property type="entry name" value="HisKA"/>
    <property type="match status" value="1"/>
</dbReference>
<dbReference type="InterPro" id="IPR036097">
    <property type="entry name" value="HisK_dim/P_sf"/>
</dbReference>
<dbReference type="InterPro" id="IPR004358">
    <property type="entry name" value="Sig_transdc_His_kin-like_C"/>
</dbReference>
<evidence type="ECO:0000256" key="5">
    <source>
        <dbReference type="ARBA" id="ARBA00022741"/>
    </source>
</evidence>
<keyword evidence="12" id="KW-0732">Signal</keyword>
<keyword evidence="4" id="KW-0808">Transferase</keyword>
<evidence type="ECO:0000256" key="1">
    <source>
        <dbReference type="ARBA" id="ARBA00000085"/>
    </source>
</evidence>
<keyword evidence="11" id="KW-1133">Transmembrane helix</keyword>
<comment type="catalytic activity">
    <reaction evidence="1">
        <text>ATP + protein L-histidine = ADP + protein N-phospho-L-histidine.</text>
        <dbReference type="EC" id="2.7.13.3"/>
    </reaction>
</comment>
<dbReference type="NCBIfam" id="TIGR00229">
    <property type="entry name" value="sensory_box"/>
    <property type="match status" value="1"/>
</dbReference>
<dbReference type="InterPro" id="IPR036890">
    <property type="entry name" value="HATPase_C_sf"/>
</dbReference>
<dbReference type="Proteomes" id="UP001589838">
    <property type="component" value="Unassembled WGS sequence"/>
</dbReference>
<dbReference type="PRINTS" id="PR00344">
    <property type="entry name" value="BCTRLSENSOR"/>
</dbReference>
<keyword evidence="9" id="KW-0564">Palmitate</keyword>
<dbReference type="SUPFAM" id="SSF47384">
    <property type="entry name" value="Homodimeric domain of signal transducing histidine kinase"/>
    <property type="match status" value="1"/>
</dbReference>
<dbReference type="Pfam" id="PF00512">
    <property type="entry name" value="HisKA"/>
    <property type="match status" value="1"/>
</dbReference>
<name>A0ABV6KEC7_9BACI</name>
<accession>A0ABV6KEC7</accession>
<evidence type="ECO:0000313" key="14">
    <source>
        <dbReference type="EMBL" id="MFC0471317.1"/>
    </source>
</evidence>
<evidence type="ECO:0000313" key="15">
    <source>
        <dbReference type="Proteomes" id="UP001589838"/>
    </source>
</evidence>
<dbReference type="Gene3D" id="1.10.287.130">
    <property type="match status" value="1"/>
</dbReference>
<dbReference type="Pfam" id="PF02518">
    <property type="entry name" value="HATPase_c"/>
    <property type="match status" value="1"/>
</dbReference>
<keyword evidence="10" id="KW-0449">Lipoprotein</keyword>
<dbReference type="SMART" id="SM00062">
    <property type="entry name" value="PBPb"/>
    <property type="match status" value="1"/>
</dbReference>
<reference evidence="14 15" key="1">
    <citation type="submission" date="2024-09" db="EMBL/GenBank/DDBJ databases">
        <authorList>
            <person name="Sun Q."/>
            <person name="Mori K."/>
        </authorList>
    </citation>
    <scope>NUCLEOTIDE SEQUENCE [LARGE SCALE GENOMIC DNA]</scope>
    <source>
        <strain evidence="14 15">NCAIM B.02610</strain>
    </source>
</reference>
<dbReference type="InterPro" id="IPR001638">
    <property type="entry name" value="Solute-binding_3/MltF_N"/>
</dbReference>
<evidence type="ECO:0000256" key="7">
    <source>
        <dbReference type="ARBA" id="ARBA00022840"/>
    </source>
</evidence>
<dbReference type="EC" id="2.7.13.3" evidence="2"/>
<dbReference type="SUPFAM" id="SSF53850">
    <property type="entry name" value="Periplasmic binding protein-like II"/>
    <property type="match status" value="1"/>
</dbReference>
<comment type="caution">
    <text evidence="14">The sequence shown here is derived from an EMBL/GenBank/DDBJ whole genome shotgun (WGS) entry which is preliminary data.</text>
</comment>